<dbReference type="STRING" id="576137.A0A1L7X385"/>
<dbReference type="AlphaFoldDB" id="A0A1L7X385"/>
<evidence type="ECO:0000313" key="1">
    <source>
        <dbReference type="EMBL" id="CZR59457.1"/>
    </source>
</evidence>
<accession>A0A1L7X385</accession>
<name>A0A1L7X385_9HELO</name>
<dbReference type="OrthoDB" id="10254945at2759"/>
<dbReference type="EMBL" id="FJOG01000014">
    <property type="protein sequence ID" value="CZR59457.1"/>
    <property type="molecule type" value="Genomic_DNA"/>
</dbReference>
<organism evidence="1 2">
    <name type="scientific">Phialocephala subalpina</name>
    <dbReference type="NCBI Taxonomy" id="576137"/>
    <lineage>
        <taxon>Eukaryota</taxon>
        <taxon>Fungi</taxon>
        <taxon>Dikarya</taxon>
        <taxon>Ascomycota</taxon>
        <taxon>Pezizomycotina</taxon>
        <taxon>Leotiomycetes</taxon>
        <taxon>Helotiales</taxon>
        <taxon>Mollisiaceae</taxon>
        <taxon>Phialocephala</taxon>
        <taxon>Phialocephala fortinii species complex</taxon>
    </lineage>
</organism>
<proteinExistence type="predicted"/>
<gene>
    <name evidence="1" type="ORF">PAC_09349</name>
</gene>
<reference evidence="1 2" key="1">
    <citation type="submission" date="2016-03" db="EMBL/GenBank/DDBJ databases">
        <authorList>
            <person name="Ploux O."/>
        </authorList>
    </citation>
    <scope>NUCLEOTIDE SEQUENCE [LARGE SCALE GENOMIC DNA]</scope>
    <source>
        <strain evidence="1 2">UAMH 11012</strain>
    </source>
</reference>
<protein>
    <submittedName>
        <fullName evidence="1">Uncharacterized protein</fullName>
    </submittedName>
</protein>
<evidence type="ECO:0000313" key="2">
    <source>
        <dbReference type="Proteomes" id="UP000184330"/>
    </source>
</evidence>
<sequence>MAQSPGQQLAVLTDLAKIYSHPLHGRDPELMNRCWNHDVIDGRIPLKSGLTPLNVKDYRSQRALRFYNIMQGYQRARFCMFAAAELEASDAWAPVRTNDTYISLSQVPLHPLVDKPQWTHSLPFNFALNPLRNGRPGYWTASNDIVWNAMLPSLRLASQYLSQEDTLQWHSARFLCHPNIANHFRWYSLFFGDYEMIKMDDIEWGSHQQIQPERFFTYHPQLSRQAHADIYDKVQKKFAEMCANIEMHISSGFVSDENGDITDFCDGITYDKTSQEAVRVFIHLELIEPLLNNNITVAERMLSIHHLTITILHELTHAAWRNIRQEHKMRSGEPYFEDEVITELGFSFQNTSLHEGVPEAGAIRQPWNKFTSEILSPFYPTVLAKPNEYDEYIIYPVHLDSFFNQNIPFFWTSYVRKIGPTGTHLQQGTWGNKFIKGQGHTGFFEDPAKYRLQDHIVIDQSVMSDEDISKAAGENARREYARNVTENLRRIFTATSFVTFPPDSKYQQKDDASKIDDPNAVLPTPQCPRFDKIRQALFTSRKDLKWDTFTFTLSEHILYAYEYIGAPPTPHQGFVTRNDNGWPPALRDSRQTSPPSDVETESFLQGMRRVRYRGCKLFFEDSQWLDFDKNLLRRLVNDALQSRTFDVNGKLVRGNLTVAAFDRCIAEFESQGNSWCFGPPGIIRKCNWRAGTWDKQP</sequence>
<keyword evidence="2" id="KW-1185">Reference proteome</keyword>
<dbReference type="Proteomes" id="UP000184330">
    <property type="component" value="Unassembled WGS sequence"/>
</dbReference>